<protein>
    <recommendedName>
        <fullName evidence="2">Ubiquitin-like domain-containing protein</fullName>
    </recommendedName>
</protein>
<dbReference type="SUPFAM" id="SSF54236">
    <property type="entry name" value="Ubiquitin-like"/>
    <property type="match status" value="1"/>
</dbReference>
<name>A0A1Y0EKQ6_9BURK</name>
<dbReference type="InterPro" id="IPR050158">
    <property type="entry name" value="Ubiquitin_ubiquitin-like"/>
</dbReference>
<evidence type="ECO:0000313" key="4">
    <source>
        <dbReference type="Proteomes" id="UP000196138"/>
    </source>
</evidence>
<feature type="transmembrane region" description="Helical" evidence="1">
    <location>
        <begin position="80"/>
        <end position="98"/>
    </location>
</feature>
<dbReference type="RefSeq" id="WP_087278360.1">
    <property type="nucleotide sequence ID" value="NZ_CP021455.1"/>
</dbReference>
<dbReference type="OrthoDB" id="6064834at2"/>
<dbReference type="SMART" id="SM00213">
    <property type="entry name" value="UBQ"/>
    <property type="match status" value="1"/>
</dbReference>
<dbReference type="Proteomes" id="UP000196138">
    <property type="component" value="Chromosome"/>
</dbReference>
<proteinExistence type="predicted"/>
<dbReference type="InterPro" id="IPR017756">
    <property type="entry name" value="TM_Gly-Cys-Arg_CS"/>
</dbReference>
<dbReference type="PROSITE" id="PS50053">
    <property type="entry name" value="UBIQUITIN_2"/>
    <property type="match status" value="1"/>
</dbReference>
<evidence type="ECO:0000259" key="2">
    <source>
        <dbReference type="PROSITE" id="PS50053"/>
    </source>
</evidence>
<dbReference type="InterPro" id="IPR000626">
    <property type="entry name" value="Ubiquitin-like_dom"/>
</dbReference>
<dbReference type="EMBL" id="CP021455">
    <property type="protein sequence ID" value="ARU04224.1"/>
    <property type="molecule type" value="Genomic_DNA"/>
</dbReference>
<feature type="domain" description="Ubiquitin-like" evidence="2">
    <location>
        <begin position="1"/>
        <end position="69"/>
    </location>
</feature>
<dbReference type="InterPro" id="IPR029071">
    <property type="entry name" value="Ubiquitin-like_domsf"/>
</dbReference>
<evidence type="ECO:0000313" key="3">
    <source>
        <dbReference type="EMBL" id="ARU04224.1"/>
    </source>
</evidence>
<dbReference type="NCBIfam" id="TIGR03382">
    <property type="entry name" value="GC_trans_RRR"/>
    <property type="match status" value="1"/>
</dbReference>
<dbReference type="Gene3D" id="3.10.20.90">
    <property type="entry name" value="Phosphatidylinositol 3-kinase Catalytic Subunit, Chain A, domain 1"/>
    <property type="match status" value="1"/>
</dbReference>
<evidence type="ECO:0000256" key="1">
    <source>
        <dbReference type="SAM" id="Phobius"/>
    </source>
</evidence>
<keyword evidence="4" id="KW-1185">Reference proteome</keyword>
<reference evidence="3 4" key="1">
    <citation type="submission" date="2017-05" db="EMBL/GenBank/DDBJ databases">
        <authorList>
            <person name="Song R."/>
            <person name="Chenine A.L."/>
            <person name="Ruprecht R.M."/>
        </authorList>
    </citation>
    <scope>NUCLEOTIDE SEQUENCE [LARGE SCALE GENOMIC DNA]</scope>
    <source>
        <strain evidence="3 4">DSM 26136</strain>
    </source>
</reference>
<dbReference type="Pfam" id="PF00240">
    <property type="entry name" value="ubiquitin"/>
    <property type="match status" value="1"/>
</dbReference>
<keyword evidence="1" id="KW-0472">Membrane</keyword>
<organism evidence="3 4">
    <name type="scientific">Comamonas serinivorans</name>
    <dbReference type="NCBI Taxonomy" id="1082851"/>
    <lineage>
        <taxon>Bacteria</taxon>
        <taxon>Pseudomonadati</taxon>
        <taxon>Pseudomonadota</taxon>
        <taxon>Betaproteobacteria</taxon>
        <taxon>Burkholderiales</taxon>
        <taxon>Comamonadaceae</taxon>
        <taxon>Comamonas</taxon>
    </lineage>
</organism>
<dbReference type="AlphaFoldDB" id="A0A1Y0EKQ6"/>
<dbReference type="PANTHER" id="PTHR10666">
    <property type="entry name" value="UBIQUITIN"/>
    <property type="match status" value="1"/>
</dbReference>
<dbReference type="FunFam" id="3.10.20.90:FF:000205">
    <property type="entry name" value="2'-5'-oligoadenylate synthase-like protein 2"/>
    <property type="match status" value="1"/>
</dbReference>
<dbReference type="KEGG" id="cser:CCO03_05615"/>
<gene>
    <name evidence="3" type="ORF">CCO03_05615</name>
</gene>
<dbReference type="PRINTS" id="PR00348">
    <property type="entry name" value="UBIQUITIN"/>
</dbReference>
<dbReference type="InterPro" id="IPR019956">
    <property type="entry name" value="Ubiquitin_dom"/>
</dbReference>
<keyword evidence="1" id="KW-0812">Transmembrane</keyword>
<keyword evidence="1" id="KW-1133">Transmembrane helix</keyword>
<sequence>MQIFIALPNGTTITLDVEGSDAIQQVKQKIEDQTGIAADQQLLSFAGRALLDGRTLADYNIQRDSTLTLRLVTVAPVPSLQGPGMLATAMLLGLAAVLRRRRRLR</sequence>
<accession>A0A1Y0EKQ6</accession>